<organism evidence="3 4">
    <name type="scientific">Nonomuraea recticatena</name>
    <dbReference type="NCBI Taxonomy" id="46178"/>
    <lineage>
        <taxon>Bacteria</taxon>
        <taxon>Bacillati</taxon>
        <taxon>Actinomycetota</taxon>
        <taxon>Actinomycetes</taxon>
        <taxon>Streptosporangiales</taxon>
        <taxon>Streptosporangiaceae</taxon>
        <taxon>Nonomuraea</taxon>
    </lineage>
</organism>
<keyword evidence="2" id="KW-1133">Transmembrane helix</keyword>
<accession>A0ABN3RIG7</accession>
<reference evidence="3 4" key="1">
    <citation type="journal article" date="2019" name="Int. J. Syst. Evol. Microbiol.">
        <title>The Global Catalogue of Microorganisms (GCM) 10K type strain sequencing project: providing services to taxonomists for standard genome sequencing and annotation.</title>
        <authorList>
            <consortium name="The Broad Institute Genomics Platform"/>
            <consortium name="The Broad Institute Genome Sequencing Center for Infectious Disease"/>
            <person name="Wu L."/>
            <person name="Ma J."/>
        </authorList>
    </citation>
    <scope>NUCLEOTIDE SEQUENCE [LARGE SCALE GENOMIC DNA]</scope>
    <source>
        <strain evidence="3 4">JCM 6835</strain>
    </source>
</reference>
<feature type="transmembrane region" description="Helical" evidence="2">
    <location>
        <begin position="408"/>
        <end position="426"/>
    </location>
</feature>
<feature type="transmembrane region" description="Helical" evidence="2">
    <location>
        <begin position="324"/>
        <end position="346"/>
    </location>
</feature>
<keyword evidence="2" id="KW-0472">Membrane</keyword>
<comment type="caution">
    <text evidence="3">The sequence shown here is derived from an EMBL/GenBank/DDBJ whole genome shotgun (WGS) entry which is preliminary data.</text>
</comment>
<dbReference type="InterPro" id="IPR043993">
    <property type="entry name" value="T4SS_pilin"/>
</dbReference>
<gene>
    <name evidence="3" type="ORF">GCM10010412_021630</name>
</gene>
<feature type="compositionally biased region" description="Polar residues" evidence="1">
    <location>
        <begin position="259"/>
        <end position="269"/>
    </location>
</feature>
<feature type="region of interest" description="Disordered" evidence="1">
    <location>
        <begin position="259"/>
        <end position="317"/>
    </location>
</feature>
<keyword evidence="2" id="KW-0812">Transmembrane</keyword>
<evidence type="ECO:0000313" key="3">
    <source>
        <dbReference type="EMBL" id="GAA2653481.1"/>
    </source>
</evidence>
<dbReference type="EMBL" id="BAAATE010000004">
    <property type="protein sequence ID" value="GAA2653481.1"/>
    <property type="molecule type" value="Genomic_DNA"/>
</dbReference>
<sequence>MENHRSPLDAAEHIFQLVAGEPYGLTLDGAALAPELPQRYIPLTELRGMLTRRSISDATRDAVWRELVQRARLLGPMWLVGAVGMALPALRGIAGRITSGYLAGDPEDVDNEVLARFIEAVRAADIEAPNVRPRLCNEARRAGERVRKLAESTAGRPLPVTVSVPPKPPWGHPDFVLFDAVTKGVVSELDAELIGRTRLEERTIADAAAELGMTEEAAKKRRQRAEPALCAAVEAGEVTAGLSLTITSACTREVEDQISAWSRDSSDTPSELDIPKGGRGTTPGSTRSTNRRRPQDAPALQLNGKNTGSPPPEDKDPYRWRRRFCRVAAVVLIAAAVVATIATAVLAETPRVLAVPSDLGRVFDNLRNWLIGLLATLATLMLTIGGLRYLVAGGDPGEVQKAKGALKAAAFGYALAILAPLFVSVLKRVVGG</sequence>
<evidence type="ECO:0000256" key="1">
    <source>
        <dbReference type="SAM" id="MobiDB-lite"/>
    </source>
</evidence>
<feature type="transmembrane region" description="Helical" evidence="2">
    <location>
        <begin position="366"/>
        <end position="387"/>
    </location>
</feature>
<dbReference type="RefSeq" id="WP_346145488.1">
    <property type="nucleotide sequence ID" value="NZ_BAAATE010000004.1"/>
</dbReference>
<evidence type="ECO:0000313" key="4">
    <source>
        <dbReference type="Proteomes" id="UP001501666"/>
    </source>
</evidence>
<proteinExistence type="predicted"/>
<keyword evidence="4" id="KW-1185">Reference proteome</keyword>
<dbReference type="Proteomes" id="UP001501666">
    <property type="component" value="Unassembled WGS sequence"/>
</dbReference>
<protein>
    <submittedName>
        <fullName evidence="3">Uncharacterized protein</fullName>
    </submittedName>
</protein>
<evidence type="ECO:0000256" key="2">
    <source>
        <dbReference type="SAM" id="Phobius"/>
    </source>
</evidence>
<dbReference type="Pfam" id="PF18895">
    <property type="entry name" value="T4SS_pilin"/>
    <property type="match status" value="1"/>
</dbReference>
<name>A0ABN3RIG7_9ACTN</name>